<feature type="transmembrane region" description="Helical" evidence="1">
    <location>
        <begin position="82"/>
        <end position="99"/>
    </location>
</feature>
<dbReference type="Proteomes" id="UP001596524">
    <property type="component" value="Unassembled WGS sequence"/>
</dbReference>
<feature type="transmembrane region" description="Helical" evidence="1">
    <location>
        <begin position="388"/>
        <end position="416"/>
    </location>
</feature>
<gene>
    <name evidence="2" type="ORF">ACFQO6_07105</name>
</gene>
<proteinExistence type="predicted"/>
<dbReference type="EMBL" id="JBHTCH010000005">
    <property type="protein sequence ID" value="MFC7360035.1"/>
    <property type="molecule type" value="Genomic_DNA"/>
</dbReference>
<dbReference type="RefSeq" id="WP_255890705.1">
    <property type="nucleotide sequence ID" value="NZ_JAFMZM010000003.1"/>
</dbReference>
<keyword evidence="1" id="KW-0472">Membrane</keyword>
<keyword evidence="2" id="KW-0436">Ligase</keyword>
<feature type="transmembrane region" description="Helical" evidence="1">
    <location>
        <begin position="129"/>
        <end position="149"/>
    </location>
</feature>
<organism evidence="2 3">
    <name type="scientific">Nocardioides astragali</name>
    <dbReference type="NCBI Taxonomy" id="1776736"/>
    <lineage>
        <taxon>Bacteria</taxon>
        <taxon>Bacillati</taxon>
        <taxon>Actinomycetota</taxon>
        <taxon>Actinomycetes</taxon>
        <taxon>Propionibacteriales</taxon>
        <taxon>Nocardioidaceae</taxon>
        <taxon>Nocardioides</taxon>
    </lineage>
</organism>
<feature type="transmembrane region" description="Helical" evidence="1">
    <location>
        <begin position="55"/>
        <end position="75"/>
    </location>
</feature>
<evidence type="ECO:0000313" key="3">
    <source>
        <dbReference type="Proteomes" id="UP001596524"/>
    </source>
</evidence>
<evidence type="ECO:0000313" key="2">
    <source>
        <dbReference type="EMBL" id="MFC7360035.1"/>
    </source>
</evidence>
<feature type="transmembrane region" description="Helical" evidence="1">
    <location>
        <begin position="255"/>
        <end position="276"/>
    </location>
</feature>
<keyword evidence="3" id="KW-1185">Reference proteome</keyword>
<reference evidence="3" key="1">
    <citation type="journal article" date="2019" name="Int. J. Syst. Evol. Microbiol.">
        <title>The Global Catalogue of Microorganisms (GCM) 10K type strain sequencing project: providing services to taxonomists for standard genome sequencing and annotation.</title>
        <authorList>
            <consortium name="The Broad Institute Genomics Platform"/>
            <consortium name="The Broad Institute Genome Sequencing Center for Infectious Disease"/>
            <person name="Wu L."/>
            <person name="Ma J."/>
        </authorList>
    </citation>
    <scope>NUCLEOTIDE SEQUENCE [LARGE SCALE GENOMIC DNA]</scope>
    <source>
        <strain evidence="3">FCH27</strain>
    </source>
</reference>
<sequence length="432" mass="46534">MSIGSHVATGGPRLFRPRRERATLATWRGHLWTVVIGLDFYLLSNPLVYEPLFAISLQRAVLITALAVVISIPWLRVPRLNLALLAFFAWGLASNVWSIQPGATMETFGLYLTLGALAVMTYSQVAGEVLALGFAYGGLAVTGLSVLAFRERLPGSYFETLDVTEPIVFAGVGTNPNILAYTVTLGLAGWLALWPRTPLSIVLWVGMGAGLLYGVYLAESTTGYLTAAAMIATAALLWAAPRLKGRTWRRRSRDAWIAGVIAITVGGAAALGFTGIGPGTFSDRLPFWEATLTVAAHRPVVGFGWGAVWAHPWLFAPPNAVAEGIYGAAGGLFLTHGHNSFIDLIIDLGMVGVVLVLAVVVSVVWTASRPAKQSQALSRGDDARRFRFVLLCVVDLLVFGITEPMLVIPLGFWALVLLTEPRAPRRHGTRRH</sequence>
<name>A0ABW2N2C8_9ACTN</name>
<dbReference type="PANTHER" id="PTHR37422:SF13">
    <property type="entry name" value="LIPOPOLYSACCHARIDE BIOSYNTHESIS PROTEIN PA4999-RELATED"/>
    <property type="match status" value="1"/>
</dbReference>
<feature type="transmembrane region" description="Helical" evidence="1">
    <location>
        <begin position="105"/>
        <end position="122"/>
    </location>
</feature>
<protein>
    <submittedName>
        <fullName evidence="2">O-antigen ligase family protein</fullName>
    </submittedName>
</protein>
<feature type="transmembrane region" description="Helical" evidence="1">
    <location>
        <begin position="224"/>
        <end position="243"/>
    </location>
</feature>
<feature type="transmembrane region" description="Helical" evidence="1">
    <location>
        <begin position="201"/>
        <end position="218"/>
    </location>
</feature>
<feature type="transmembrane region" description="Helical" evidence="1">
    <location>
        <begin position="178"/>
        <end position="194"/>
    </location>
</feature>
<accession>A0ABW2N2C8</accession>
<feature type="transmembrane region" description="Helical" evidence="1">
    <location>
        <begin position="344"/>
        <end position="367"/>
    </location>
</feature>
<feature type="transmembrane region" description="Helical" evidence="1">
    <location>
        <begin position="25"/>
        <end position="43"/>
    </location>
</feature>
<comment type="caution">
    <text evidence="2">The sequence shown here is derived from an EMBL/GenBank/DDBJ whole genome shotgun (WGS) entry which is preliminary data.</text>
</comment>
<dbReference type="InterPro" id="IPR051533">
    <property type="entry name" value="WaaL-like"/>
</dbReference>
<keyword evidence="1" id="KW-0812">Transmembrane</keyword>
<evidence type="ECO:0000256" key="1">
    <source>
        <dbReference type="SAM" id="Phobius"/>
    </source>
</evidence>
<keyword evidence="1" id="KW-1133">Transmembrane helix</keyword>
<dbReference type="PANTHER" id="PTHR37422">
    <property type="entry name" value="TEICHURONIC ACID BIOSYNTHESIS PROTEIN TUAE"/>
    <property type="match status" value="1"/>
</dbReference>
<dbReference type="GO" id="GO:0016874">
    <property type="term" value="F:ligase activity"/>
    <property type="evidence" value="ECO:0007669"/>
    <property type="project" value="UniProtKB-KW"/>
</dbReference>